<organism evidence="4 5">
    <name type="scientific">Acrobeloides nanus</name>
    <dbReference type="NCBI Taxonomy" id="290746"/>
    <lineage>
        <taxon>Eukaryota</taxon>
        <taxon>Metazoa</taxon>
        <taxon>Ecdysozoa</taxon>
        <taxon>Nematoda</taxon>
        <taxon>Chromadorea</taxon>
        <taxon>Rhabditida</taxon>
        <taxon>Tylenchina</taxon>
        <taxon>Cephalobomorpha</taxon>
        <taxon>Cephaloboidea</taxon>
        <taxon>Cephalobidae</taxon>
        <taxon>Acrobeloides</taxon>
    </lineage>
</organism>
<evidence type="ECO:0000313" key="5">
    <source>
        <dbReference type="WBParaSite" id="ACRNAN_Path_748.g2836.t1"/>
    </source>
</evidence>
<dbReference type="SMART" id="SM00356">
    <property type="entry name" value="ZnF_C3H1"/>
    <property type="match status" value="4"/>
</dbReference>
<proteinExistence type="predicted"/>
<feature type="compositionally biased region" description="Basic and acidic residues" evidence="2">
    <location>
        <begin position="481"/>
        <end position="510"/>
    </location>
</feature>
<keyword evidence="1" id="KW-0479">Metal-binding</keyword>
<evidence type="ECO:0000259" key="3">
    <source>
        <dbReference type="PROSITE" id="PS50103"/>
    </source>
</evidence>
<protein>
    <submittedName>
        <fullName evidence="5">C3H1-type domain-containing protein</fullName>
    </submittedName>
</protein>
<feature type="zinc finger region" description="C3H1-type" evidence="1">
    <location>
        <begin position="199"/>
        <end position="226"/>
    </location>
</feature>
<feature type="zinc finger region" description="C3H1-type" evidence="1">
    <location>
        <begin position="547"/>
        <end position="574"/>
    </location>
</feature>
<dbReference type="GO" id="GO:0008270">
    <property type="term" value="F:zinc ion binding"/>
    <property type="evidence" value="ECO:0007669"/>
    <property type="project" value="UniProtKB-KW"/>
</dbReference>
<feature type="zinc finger region" description="C3H1-type" evidence="1">
    <location>
        <begin position="589"/>
        <end position="616"/>
    </location>
</feature>
<evidence type="ECO:0000256" key="1">
    <source>
        <dbReference type="PROSITE-ProRule" id="PRU00723"/>
    </source>
</evidence>
<evidence type="ECO:0000256" key="2">
    <source>
        <dbReference type="SAM" id="MobiDB-lite"/>
    </source>
</evidence>
<feature type="domain" description="C3H1-type" evidence="3">
    <location>
        <begin position="199"/>
        <end position="226"/>
    </location>
</feature>
<dbReference type="Proteomes" id="UP000887540">
    <property type="component" value="Unplaced"/>
</dbReference>
<dbReference type="InterPro" id="IPR000571">
    <property type="entry name" value="Znf_CCCH"/>
</dbReference>
<dbReference type="Pfam" id="PF14608">
    <property type="entry name" value="zf-CCCH_2"/>
    <property type="match status" value="3"/>
</dbReference>
<feature type="compositionally biased region" description="Basic and acidic residues" evidence="2">
    <location>
        <begin position="404"/>
        <end position="440"/>
    </location>
</feature>
<keyword evidence="1" id="KW-0862">Zinc</keyword>
<feature type="compositionally biased region" description="Basic residues" evidence="2">
    <location>
        <begin position="441"/>
        <end position="451"/>
    </location>
</feature>
<dbReference type="WBParaSite" id="ACRNAN_Path_748.g2836.t1">
    <property type="protein sequence ID" value="ACRNAN_Path_748.g2836.t1"/>
    <property type="gene ID" value="ACRNAN_Path_748.g2836"/>
</dbReference>
<feature type="region of interest" description="Disordered" evidence="2">
    <location>
        <begin position="385"/>
        <end position="517"/>
    </location>
</feature>
<feature type="zinc finger region" description="C3H1-type" evidence="1">
    <location>
        <begin position="517"/>
        <end position="544"/>
    </location>
</feature>
<name>A0A914CAV1_9BILA</name>
<feature type="compositionally biased region" description="Basic and acidic residues" evidence="2">
    <location>
        <begin position="103"/>
        <end position="113"/>
    </location>
</feature>
<feature type="domain" description="C3H1-type" evidence="3">
    <location>
        <begin position="517"/>
        <end position="544"/>
    </location>
</feature>
<dbReference type="PROSITE" id="PS50103">
    <property type="entry name" value="ZF_C3H1"/>
    <property type="match status" value="4"/>
</dbReference>
<keyword evidence="4" id="KW-1185">Reference proteome</keyword>
<reference evidence="5" key="1">
    <citation type="submission" date="2022-11" db="UniProtKB">
        <authorList>
            <consortium name="WormBaseParasite"/>
        </authorList>
    </citation>
    <scope>IDENTIFICATION</scope>
</reference>
<feature type="region of interest" description="Disordered" evidence="2">
    <location>
        <begin position="103"/>
        <end position="126"/>
    </location>
</feature>
<feature type="compositionally biased region" description="Polar residues" evidence="2">
    <location>
        <begin position="385"/>
        <end position="397"/>
    </location>
</feature>
<accession>A0A914CAV1</accession>
<sequence>MEKLLCLLCQELHPSDKAKFLVELRKHINYKTFCCGVCDFKGFSSIEVAEHYNDKHSDADINIRRGNDVYYENLIDRIYKESVIARDHGFQAAVNHCKIKMDKDCKPKPKSPEEPPTDQIPLPSGPDSFSIQALSDQIPMPTMPQMGYNSYGVPSLMSLPIMDKMNVKNLVLNDLFEHYRTYFPITMGISDSSVQSEKKPLINQCHYFSRGYCTSDVNCRFAHGDIITYGVACGLIGLTLKYFNQPYNLDMVHIKKVAAKLRIEHKEEHKIEVPVNQEKNERKILTGLENIKDLDKESKIWSLLRKLGMACMLCKTLVFDTELEARKSHAMSDHVAGDLTSLSANGLFRLVSECFPDAGFQLESEQKAHDALKQAKEVIEQTLEKAQQTEKNLQPRESPSLGRNRRDERSPNRSRHENRSPSRSRRFERSSSRNREENRPRSRSRSHRSRQRSLSSRKSPSRSRRSTPPYYERYRVQTNVNREKFNRSEPKIGFRENRRNGVDRDKDTNKNQKSQVNAEKEACRFFTKNGWCRRDPCPYEHIRSSQEVNKEACRFFAKNGWCTRELCPYTHIKSSQEEDRPSTREQSPEREKEFCRFFAKNNWCGREPCPYSHNMSPIRRNRQSLKNLNMTPDSVVLSGQDDEHQPTKSNETLAINYLHCNFSPTKPDNYSPTFPNLF</sequence>
<evidence type="ECO:0000313" key="4">
    <source>
        <dbReference type="Proteomes" id="UP000887540"/>
    </source>
</evidence>
<feature type="domain" description="C3H1-type" evidence="3">
    <location>
        <begin position="547"/>
        <end position="574"/>
    </location>
</feature>
<keyword evidence="1" id="KW-0863">Zinc-finger</keyword>
<dbReference type="Gene3D" id="4.10.1000.10">
    <property type="entry name" value="Zinc finger, CCCH-type"/>
    <property type="match status" value="1"/>
</dbReference>
<feature type="domain" description="C3H1-type" evidence="3">
    <location>
        <begin position="589"/>
        <end position="616"/>
    </location>
</feature>
<dbReference type="AlphaFoldDB" id="A0A914CAV1"/>